<sequence>MNKLPGWLPRPPALPASSTRIVSPVSTPAGTVTLISLMPSTTPEPLHTLQYSLPNE</sequence>
<feature type="region of interest" description="Disordered" evidence="1">
    <location>
        <begin position="1"/>
        <end position="20"/>
    </location>
</feature>
<reference evidence="2" key="1">
    <citation type="submission" date="2018-02" db="EMBL/GenBank/DDBJ databases">
        <title>Rhizophora mucronata_Transcriptome.</title>
        <authorList>
            <person name="Meera S.P."/>
            <person name="Sreeshan A."/>
            <person name="Augustine A."/>
        </authorList>
    </citation>
    <scope>NUCLEOTIDE SEQUENCE</scope>
    <source>
        <tissue evidence="2">Leaf</tissue>
    </source>
</reference>
<organism evidence="2">
    <name type="scientific">Rhizophora mucronata</name>
    <name type="common">Asiatic mangrove</name>
    <dbReference type="NCBI Taxonomy" id="61149"/>
    <lineage>
        <taxon>Eukaryota</taxon>
        <taxon>Viridiplantae</taxon>
        <taxon>Streptophyta</taxon>
        <taxon>Embryophyta</taxon>
        <taxon>Tracheophyta</taxon>
        <taxon>Spermatophyta</taxon>
        <taxon>Magnoliopsida</taxon>
        <taxon>eudicotyledons</taxon>
        <taxon>Gunneridae</taxon>
        <taxon>Pentapetalae</taxon>
        <taxon>rosids</taxon>
        <taxon>fabids</taxon>
        <taxon>Malpighiales</taxon>
        <taxon>Rhizophoraceae</taxon>
        <taxon>Rhizophora</taxon>
    </lineage>
</organism>
<accession>A0A2P2JXP9</accession>
<evidence type="ECO:0000256" key="1">
    <source>
        <dbReference type="SAM" id="MobiDB-lite"/>
    </source>
</evidence>
<proteinExistence type="predicted"/>
<dbReference type="EMBL" id="GGEC01017765">
    <property type="protein sequence ID" value="MBW98248.1"/>
    <property type="molecule type" value="Transcribed_RNA"/>
</dbReference>
<dbReference type="AlphaFoldDB" id="A0A2P2JXP9"/>
<evidence type="ECO:0000313" key="2">
    <source>
        <dbReference type="EMBL" id="MBW98248.1"/>
    </source>
</evidence>
<name>A0A2P2JXP9_RHIMU</name>
<protein>
    <submittedName>
        <fullName evidence="2">Uncharacterized protein</fullName>
    </submittedName>
</protein>